<name>A0ABS8CA91_9BURK</name>
<dbReference type="EMBL" id="JACDXW010000002">
    <property type="protein sequence ID" value="MCB5362908.1"/>
    <property type="molecule type" value="Genomic_DNA"/>
</dbReference>
<dbReference type="Pfam" id="PF03524">
    <property type="entry name" value="CagX"/>
    <property type="match status" value="1"/>
</dbReference>
<evidence type="ECO:0000313" key="6">
    <source>
        <dbReference type="Proteomes" id="UP000776983"/>
    </source>
</evidence>
<dbReference type="InterPro" id="IPR010258">
    <property type="entry name" value="Conjugal_tfr_TrbG/VirB9/CagX"/>
</dbReference>
<dbReference type="CDD" id="cd06911">
    <property type="entry name" value="VirB9_CagX_TrbG"/>
    <property type="match status" value="1"/>
</dbReference>
<dbReference type="Pfam" id="PF10671">
    <property type="entry name" value="TcpQ"/>
    <property type="match status" value="1"/>
</dbReference>
<evidence type="ECO:0000256" key="3">
    <source>
        <dbReference type="SAM" id="MobiDB-lite"/>
    </source>
</evidence>
<gene>
    <name evidence="5" type="ORF">H0484_03950</name>
</gene>
<evidence type="ECO:0000259" key="4">
    <source>
        <dbReference type="Pfam" id="PF10671"/>
    </source>
</evidence>
<accession>A0ABS8CA91</accession>
<dbReference type="RefSeq" id="WP_226953155.1">
    <property type="nucleotide sequence ID" value="NZ_JACDXW010000002.1"/>
</dbReference>
<dbReference type="PROSITE" id="PS51257">
    <property type="entry name" value="PROKAR_LIPOPROTEIN"/>
    <property type="match status" value="1"/>
</dbReference>
<dbReference type="Gene3D" id="3.55.50.70">
    <property type="match status" value="1"/>
</dbReference>
<reference evidence="5 6" key="1">
    <citation type="submission" date="2020-07" db="EMBL/GenBank/DDBJ databases">
        <title>Pusillimonas sp. nov., isolated from poultry manure in Taiwan.</title>
        <authorList>
            <person name="Lin S.-Y."/>
            <person name="Tang Y.-S."/>
            <person name="Young C.-C."/>
        </authorList>
    </citation>
    <scope>NUCLEOTIDE SEQUENCE [LARGE SCALE GENOMIC DNA]</scope>
    <source>
        <strain evidence="5 6">CC-YST705</strain>
    </source>
</reference>
<evidence type="ECO:0000313" key="5">
    <source>
        <dbReference type="EMBL" id="MCB5362908.1"/>
    </source>
</evidence>
<evidence type="ECO:0000256" key="1">
    <source>
        <dbReference type="ARBA" id="ARBA00006135"/>
    </source>
</evidence>
<evidence type="ECO:0000256" key="2">
    <source>
        <dbReference type="ARBA" id="ARBA00022729"/>
    </source>
</evidence>
<dbReference type="InterPro" id="IPR033645">
    <property type="entry name" value="VirB9/CagX/TrbG_C"/>
</dbReference>
<proteinExistence type="inferred from homology"/>
<feature type="compositionally biased region" description="Polar residues" evidence="3">
    <location>
        <begin position="134"/>
        <end position="143"/>
    </location>
</feature>
<dbReference type="InterPro" id="IPR038161">
    <property type="entry name" value="VirB9/CagX/TrbG_C_sf"/>
</dbReference>
<protein>
    <submittedName>
        <fullName evidence="5">TcpQ domain-containing protein</fullName>
    </submittedName>
</protein>
<feature type="region of interest" description="Disordered" evidence="3">
    <location>
        <begin position="122"/>
        <end position="152"/>
    </location>
</feature>
<feature type="domain" description="Toxin co-regulated pilus biosynthesis protein Q C-terminal" evidence="4">
    <location>
        <begin position="170"/>
        <end position="248"/>
    </location>
</feature>
<dbReference type="InterPro" id="IPR018927">
    <property type="entry name" value="Pilus_synth_Q_C"/>
</dbReference>
<dbReference type="Proteomes" id="UP000776983">
    <property type="component" value="Unassembled WGS sequence"/>
</dbReference>
<sequence>MMKKVASTLGIMALMLLAGCGSWYPTAIGLGPAQRPTPAGTAYFDFSWELSGDRQAAPLQVFDDGHRMWMQFSPYQGEPALWQPAPEGKMLALAYQRQGPYLVIEPVQNTVLVQAQGRQAKVQRQMAAEPPSEAPQTTASQASPAALAPDQHPAVTLSPVEQDVSPLIAFSVERGDGHMRRTLTRWAEQAGWVFQGEHWSVDVDIPVSGDAVFELPFEQAVQALLAATELSDRPLQPCFYSNKVVRVVAFAQACDRTASPGEHV</sequence>
<comment type="caution">
    <text evidence="5">The sequence shown here is derived from an EMBL/GenBank/DDBJ whole genome shotgun (WGS) entry which is preliminary data.</text>
</comment>
<organism evidence="5 6">
    <name type="scientific">Mesopusillimonas faecipullorum</name>
    <dbReference type="NCBI Taxonomy" id="2755040"/>
    <lineage>
        <taxon>Bacteria</taxon>
        <taxon>Pseudomonadati</taxon>
        <taxon>Pseudomonadota</taxon>
        <taxon>Betaproteobacteria</taxon>
        <taxon>Burkholderiales</taxon>
        <taxon>Alcaligenaceae</taxon>
        <taxon>Mesopusillimonas</taxon>
    </lineage>
</organism>
<dbReference type="Gene3D" id="2.60.40.2500">
    <property type="match status" value="1"/>
</dbReference>
<comment type="similarity">
    <text evidence="1">Belongs to the TrbG/VirB9 family.</text>
</comment>
<keyword evidence="6" id="KW-1185">Reference proteome</keyword>
<keyword evidence="2" id="KW-0732">Signal</keyword>